<dbReference type="InterPro" id="IPR001753">
    <property type="entry name" value="Enoyl-CoA_hydra/iso"/>
</dbReference>
<dbReference type="Gene3D" id="3.90.226.10">
    <property type="entry name" value="2-enoyl-CoA Hydratase, Chain A, domain 1"/>
    <property type="match status" value="1"/>
</dbReference>
<gene>
    <name evidence="1" type="ORF">V7S43_015953</name>
</gene>
<dbReference type="EMBL" id="JBIMZQ010000049">
    <property type="protein sequence ID" value="KAL3659069.1"/>
    <property type="molecule type" value="Genomic_DNA"/>
</dbReference>
<comment type="caution">
    <text evidence="1">The sequence shown here is derived from an EMBL/GenBank/DDBJ whole genome shotgun (WGS) entry which is preliminary data.</text>
</comment>
<dbReference type="Proteomes" id="UP001632037">
    <property type="component" value="Unassembled WGS sequence"/>
</dbReference>
<name>A0ABD3EYB4_9STRA</name>
<dbReference type="AlphaFoldDB" id="A0ABD3EYB4"/>
<dbReference type="InterPro" id="IPR029045">
    <property type="entry name" value="ClpP/crotonase-like_dom_sf"/>
</dbReference>
<sequence>MEMILTGNMIDAQQAERDDLVARVVPADQQLDEALKTANKITSFSQPGLG</sequence>
<evidence type="ECO:0000313" key="2">
    <source>
        <dbReference type="Proteomes" id="UP001632037"/>
    </source>
</evidence>
<dbReference type="Pfam" id="PF00378">
    <property type="entry name" value="ECH_1"/>
    <property type="match status" value="1"/>
</dbReference>
<protein>
    <submittedName>
        <fullName evidence="1">Uncharacterized protein</fullName>
    </submittedName>
</protein>
<keyword evidence="2" id="KW-1185">Reference proteome</keyword>
<reference evidence="1 2" key="1">
    <citation type="submission" date="2024-09" db="EMBL/GenBank/DDBJ databases">
        <title>Genome sequencing and assembly of Phytophthora oleae, isolate VK10A, causative agent of rot of olive drupes.</title>
        <authorList>
            <person name="Conti Taguali S."/>
            <person name="Riolo M."/>
            <person name="La Spada F."/>
            <person name="Cacciola S.O."/>
            <person name="Dionisio G."/>
        </authorList>
    </citation>
    <scope>NUCLEOTIDE SEQUENCE [LARGE SCALE GENOMIC DNA]</scope>
    <source>
        <strain evidence="1 2">VK10A</strain>
    </source>
</reference>
<accession>A0ABD3EYB4</accession>
<dbReference type="SUPFAM" id="SSF52096">
    <property type="entry name" value="ClpP/crotonase"/>
    <property type="match status" value="1"/>
</dbReference>
<evidence type="ECO:0000313" key="1">
    <source>
        <dbReference type="EMBL" id="KAL3659069.1"/>
    </source>
</evidence>
<proteinExistence type="predicted"/>
<organism evidence="1 2">
    <name type="scientific">Phytophthora oleae</name>
    <dbReference type="NCBI Taxonomy" id="2107226"/>
    <lineage>
        <taxon>Eukaryota</taxon>
        <taxon>Sar</taxon>
        <taxon>Stramenopiles</taxon>
        <taxon>Oomycota</taxon>
        <taxon>Peronosporomycetes</taxon>
        <taxon>Peronosporales</taxon>
        <taxon>Peronosporaceae</taxon>
        <taxon>Phytophthora</taxon>
    </lineage>
</organism>